<dbReference type="EMBL" id="KV878210">
    <property type="protein sequence ID" value="OJJ39607.1"/>
    <property type="molecule type" value="Genomic_DNA"/>
</dbReference>
<dbReference type="Pfam" id="PF19086">
    <property type="entry name" value="Terpene_syn_C_2"/>
    <property type="match status" value="1"/>
</dbReference>
<evidence type="ECO:0000313" key="2">
    <source>
        <dbReference type="EMBL" id="OJJ39607.1"/>
    </source>
</evidence>
<keyword evidence="1" id="KW-0812">Transmembrane</keyword>
<keyword evidence="1" id="KW-1133">Transmembrane helix</keyword>
<dbReference type="SUPFAM" id="SSF48576">
    <property type="entry name" value="Terpenoid synthases"/>
    <property type="match status" value="1"/>
</dbReference>
<dbReference type="Proteomes" id="UP000184383">
    <property type="component" value="Unassembled WGS sequence"/>
</dbReference>
<keyword evidence="3" id="KW-1185">Reference proteome</keyword>
<sequence length="403" mass="46447">MTIPEDHSDLYPIRYVYNYVSEHGGYLQRPTLKLNKHLESKIFLRLGSPVIRERDIKEDERNSVMLFPSASSVYWPTGIQIVGQTRHWKAQLDKTVQGLEDFASDCIAKEIFCKHGKTFAEHARGEMSSFADGWFRFYLYMLPCPDETRAILLAQANLYVMLFDEIWELEDEYGVSSFHNDYMSRMISSPGYVIDPPKSSGQAHIDSTIQQLHEQDRIRGNGGREVIETLKQFFCHKPPPKRFENMDQYLDYRFEDIGIPYIMACIKFSAASDVDLKDPKLKTFIRLAGSHILIVNDLGSWAKEKRAYDSGKAAYLINAVDVMKQLLRLQSDSNSVSMTYAFQLQLECDLDAEIERLMFANTLDSEQWYFIHITLLFLTGTVASTVFMSRYGGEKARIYPSSK</sequence>
<protein>
    <recommendedName>
        <fullName evidence="4">Terpene synthase</fullName>
    </recommendedName>
</protein>
<dbReference type="GeneID" id="63754697"/>
<dbReference type="Gene3D" id="1.10.600.10">
    <property type="entry name" value="Farnesyl Diphosphate Synthase"/>
    <property type="match status" value="1"/>
</dbReference>
<dbReference type="VEuPathDB" id="FungiDB:ASPWEDRAFT_66415"/>
<dbReference type="AlphaFoldDB" id="A0A1L9RXN3"/>
<gene>
    <name evidence="2" type="ORF">ASPWEDRAFT_66415</name>
</gene>
<feature type="transmembrane region" description="Helical" evidence="1">
    <location>
        <begin position="368"/>
        <end position="388"/>
    </location>
</feature>
<evidence type="ECO:0008006" key="4">
    <source>
        <dbReference type="Google" id="ProtNLM"/>
    </source>
</evidence>
<organism evidence="2 3">
    <name type="scientific">Aspergillus wentii DTO 134E9</name>
    <dbReference type="NCBI Taxonomy" id="1073089"/>
    <lineage>
        <taxon>Eukaryota</taxon>
        <taxon>Fungi</taxon>
        <taxon>Dikarya</taxon>
        <taxon>Ascomycota</taxon>
        <taxon>Pezizomycotina</taxon>
        <taxon>Eurotiomycetes</taxon>
        <taxon>Eurotiomycetidae</taxon>
        <taxon>Eurotiales</taxon>
        <taxon>Aspergillaceae</taxon>
        <taxon>Aspergillus</taxon>
        <taxon>Aspergillus subgen. Cremei</taxon>
    </lineage>
</organism>
<proteinExistence type="predicted"/>
<name>A0A1L9RXN3_ASPWE</name>
<dbReference type="InterPro" id="IPR008949">
    <property type="entry name" value="Isoprenoid_synthase_dom_sf"/>
</dbReference>
<evidence type="ECO:0000313" key="3">
    <source>
        <dbReference type="Proteomes" id="UP000184383"/>
    </source>
</evidence>
<dbReference type="OrthoDB" id="3004402at2759"/>
<dbReference type="RefSeq" id="XP_040693283.1">
    <property type="nucleotide sequence ID" value="XM_040838849.1"/>
</dbReference>
<evidence type="ECO:0000256" key="1">
    <source>
        <dbReference type="SAM" id="Phobius"/>
    </source>
</evidence>
<accession>A0A1L9RXN3</accession>
<keyword evidence="1" id="KW-0472">Membrane</keyword>
<reference evidence="3" key="1">
    <citation type="journal article" date="2017" name="Genome Biol.">
        <title>Comparative genomics reveals high biological diversity and specific adaptations in the industrially and medically important fungal genus Aspergillus.</title>
        <authorList>
            <person name="de Vries R.P."/>
            <person name="Riley R."/>
            <person name="Wiebenga A."/>
            <person name="Aguilar-Osorio G."/>
            <person name="Amillis S."/>
            <person name="Uchima C.A."/>
            <person name="Anderluh G."/>
            <person name="Asadollahi M."/>
            <person name="Askin M."/>
            <person name="Barry K."/>
            <person name="Battaglia E."/>
            <person name="Bayram O."/>
            <person name="Benocci T."/>
            <person name="Braus-Stromeyer S.A."/>
            <person name="Caldana C."/>
            <person name="Canovas D."/>
            <person name="Cerqueira G.C."/>
            <person name="Chen F."/>
            <person name="Chen W."/>
            <person name="Choi C."/>
            <person name="Clum A."/>
            <person name="Dos Santos R.A."/>
            <person name="Damasio A.R."/>
            <person name="Diallinas G."/>
            <person name="Emri T."/>
            <person name="Fekete E."/>
            <person name="Flipphi M."/>
            <person name="Freyberg S."/>
            <person name="Gallo A."/>
            <person name="Gournas C."/>
            <person name="Habgood R."/>
            <person name="Hainaut M."/>
            <person name="Harispe M.L."/>
            <person name="Henrissat B."/>
            <person name="Hilden K.S."/>
            <person name="Hope R."/>
            <person name="Hossain A."/>
            <person name="Karabika E."/>
            <person name="Karaffa L."/>
            <person name="Karanyi Z."/>
            <person name="Krasevec N."/>
            <person name="Kuo A."/>
            <person name="Kusch H."/>
            <person name="LaButti K."/>
            <person name="Lagendijk E.L."/>
            <person name="Lapidus A."/>
            <person name="Levasseur A."/>
            <person name="Lindquist E."/>
            <person name="Lipzen A."/>
            <person name="Logrieco A.F."/>
            <person name="MacCabe A."/>
            <person name="Maekelae M.R."/>
            <person name="Malavazi I."/>
            <person name="Melin P."/>
            <person name="Meyer V."/>
            <person name="Mielnichuk N."/>
            <person name="Miskei M."/>
            <person name="Molnar A.P."/>
            <person name="Mule G."/>
            <person name="Ngan C.Y."/>
            <person name="Orejas M."/>
            <person name="Orosz E."/>
            <person name="Ouedraogo J.P."/>
            <person name="Overkamp K.M."/>
            <person name="Park H.-S."/>
            <person name="Perrone G."/>
            <person name="Piumi F."/>
            <person name="Punt P.J."/>
            <person name="Ram A.F."/>
            <person name="Ramon A."/>
            <person name="Rauscher S."/>
            <person name="Record E."/>
            <person name="Riano-Pachon D.M."/>
            <person name="Robert V."/>
            <person name="Roehrig J."/>
            <person name="Ruller R."/>
            <person name="Salamov A."/>
            <person name="Salih N.S."/>
            <person name="Samson R.A."/>
            <person name="Sandor E."/>
            <person name="Sanguinetti M."/>
            <person name="Schuetze T."/>
            <person name="Sepcic K."/>
            <person name="Shelest E."/>
            <person name="Sherlock G."/>
            <person name="Sophianopoulou V."/>
            <person name="Squina F.M."/>
            <person name="Sun H."/>
            <person name="Susca A."/>
            <person name="Todd R.B."/>
            <person name="Tsang A."/>
            <person name="Unkles S.E."/>
            <person name="van de Wiele N."/>
            <person name="van Rossen-Uffink D."/>
            <person name="Oliveira J.V."/>
            <person name="Vesth T.C."/>
            <person name="Visser J."/>
            <person name="Yu J.-H."/>
            <person name="Zhou M."/>
            <person name="Andersen M.R."/>
            <person name="Archer D.B."/>
            <person name="Baker S.E."/>
            <person name="Benoit I."/>
            <person name="Brakhage A.A."/>
            <person name="Braus G.H."/>
            <person name="Fischer R."/>
            <person name="Frisvad J.C."/>
            <person name="Goldman G.H."/>
            <person name="Houbraken J."/>
            <person name="Oakley B."/>
            <person name="Pocsi I."/>
            <person name="Scazzocchio C."/>
            <person name="Seiboth B."/>
            <person name="vanKuyk P.A."/>
            <person name="Wortman J."/>
            <person name="Dyer P.S."/>
            <person name="Grigoriev I.V."/>
        </authorList>
    </citation>
    <scope>NUCLEOTIDE SEQUENCE [LARGE SCALE GENOMIC DNA]</scope>
    <source>
        <strain evidence="3">DTO 134E9</strain>
    </source>
</reference>